<dbReference type="Gene3D" id="3.90.190.20">
    <property type="entry name" value="Mur ligase, C-terminal domain"/>
    <property type="match status" value="1"/>
</dbReference>
<proteinExistence type="predicted"/>
<protein>
    <submittedName>
        <fullName evidence="1">Unannotated protein</fullName>
    </submittedName>
</protein>
<dbReference type="GO" id="GO:0016881">
    <property type="term" value="F:acid-amino acid ligase activity"/>
    <property type="evidence" value="ECO:0007669"/>
    <property type="project" value="InterPro"/>
</dbReference>
<reference evidence="1" key="1">
    <citation type="submission" date="2020-05" db="EMBL/GenBank/DDBJ databases">
        <authorList>
            <person name="Chiriac C."/>
            <person name="Salcher M."/>
            <person name="Ghai R."/>
            <person name="Kavagutti S V."/>
        </authorList>
    </citation>
    <scope>NUCLEOTIDE SEQUENCE</scope>
</reference>
<sequence>MRRARPGDIVLIAGKGHETGQEVAGTVHPFDDRDVARDALRASR</sequence>
<gene>
    <name evidence="1" type="ORF">UFOPK2579_00255</name>
</gene>
<evidence type="ECO:0000313" key="1">
    <source>
        <dbReference type="EMBL" id="CAB4688565.1"/>
    </source>
</evidence>
<accession>A0A6J6NV29</accession>
<dbReference type="SUPFAM" id="SSF53244">
    <property type="entry name" value="MurD-like peptide ligases, peptide-binding domain"/>
    <property type="match status" value="1"/>
</dbReference>
<organism evidence="1">
    <name type="scientific">freshwater metagenome</name>
    <dbReference type="NCBI Taxonomy" id="449393"/>
    <lineage>
        <taxon>unclassified sequences</taxon>
        <taxon>metagenomes</taxon>
        <taxon>ecological metagenomes</taxon>
    </lineage>
</organism>
<dbReference type="InterPro" id="IPR036615">
    <property type="entry name" value="Mur_ligase_C_dom_sf"/>
</dbReference>
<dbReference type="EMBL" id="CAEZXR010000018">
    <property type="protein sequence ID" value="CAB4688565.1"/>
    <property type="molecule type" value="Genomic_DNA"/>
</dbReference>
<dbReference type="AlphaFoldDB" id="A0A6J6NV29"/>
<name>A0A6J6NV29_9ZZZZ</name>